<sequence>MLVEPEVVMKVAVDIARDSTGRRRHPVRPHRNRTNVDVTQVPLSGEGWYLGMNRLRP</sequence>
<accession>A0ABW6Z8B2</accession>
<dbReference type="GO" id="GO:0016874">
    <property type="term" value="F:ligase activity"/>
    <property type="evidence" value="ECO:0007669"/>
    <property type="project" value="UniProtKB-KW"/>
</dbReference>
<keyword evidence="1" id="KW-0436">Ligase</keyword>
<evidence type="ECO:0000313" key="2">
    <source>
        <dbReference type="Proteomes" id="UP001603418"/>
    </source>
</evidence>
<proteinExistence type="predicted"/>
<organism evidence="1 2">
    <name type="scientific">Streptomyces eurythermus</name>
    <dbReference type="NCBI Taxonomy" id="42237"/>
    <lineage>
        <taxon>Bacteria</taxon>
        <taxon>Bacillati</taxon>
        <taxon>Actinomycetota</taxon>
        <taxon>Actinomycetes</taxon>
        <taxon>Kitasatosporales</taxon>
        <taxon>Streptomycetaceae</taxon>
        <taxon>Streptomyces</taxon>
    </lineage>
</organism>
<dbReference type="Proteomes" id="UP001603418">
    <property type="component" value="Unassembled WGS sequence"/>
</dbReference>
<dbReference type="EMBL" id="JBICBM010000029">
    <property type="protein sequence ID" value="MFF9887387.1"/>
    <property type="molecule type" value="Genomic_DNA"/>
</dbReference>
<keyword evidence="2" id="KW-1185">Reference proteome</keyword>
<reference evidence="1 2" key="1">
    <citation type="submission" date="2024-10" db="EMBL/GenBank/DDBJ databases">
        <title>The Natural Products Discovery Center: Release of the First 8490 Sequenced Strains for Exploring Actinobacteria Biosynthetic Diversity.</title>
        <authorList>
            <person name="Kalkreuter E."/>
            <person name="Kautsar S.A."/>
            <person name="Yang D."/>
            <person name="Bader C.D."/>
            <person name="Teijaro C.N."/>
            <person name="Fluegel L."/>
            <person name="Davis C.M."/>
            <person name="Simpson J.R."/>
            <person name="Lauterbach L."/>
            <person name="Steele A.D."/>
            <person name="Gui C."/>
            <person name="Meng S."/>
            <person name="Li G."/>
            <person name="Viehrig K."/>
            <person name="Ye F."/>
            <person name="Su P."/>
            <person name="Kiefer A.F."/>
            <person name="Nichols A."/>
            <person name="Cepeda A.J."/>
            <person name="Yan W."/>
            <person name="Fan B."/>
            <person name="Jiang Y."/>
            <person name="Adhikari A."/>
            <person name="Zheng C.-J."/>
            <person name="Schuster L."/>
            <person name="Cowan T.M."/>
            <person name="Smanski M.J."/>
            <person name="Chevrette M.G."/>
            <person name="De Carvalho L.P.S."/>
            <person name="Shen B."/>
        </authorList>
    </citation>
    <scope>NUCLEOTIDE SEQUENCE [LARGE SCALE GENOMIC DNA]</scope>
    <source>
        <strain evidence="1 2">NPDC013366</strain>
    </source>
</reference>
<dbReference type="RefSeq" id="WP_245232014.1">
    <property type="nucleotide sequence ID" value="NZ_JBFACJ010000036.1"/>
</dbReference>
<gene>
    <name evidence="1" type="ORF">ACF1HC_38350</name>
</gene>
<evidence type="ECO:0000313" key="1">
    <source>
        <dbReference type="EMBL" id="MFF9887387.1"/>
    </source>
</evidence>
<name>A0ABW6Z8B2_9ACTN</name>
<comment type="caution">
    <text evidence="1">The sequence shown here is derived from an EMBL/GenBank/DDBJ whole genome shotgun (WGS) entry which is preliminary data.</text>
</comment>
<protein>
    <submittedName>
        <fullName evidence="1">ATP-dependent DNA ligase</fullName>
    </submittedName>
</protein>